<evidence type="ECO:0000256" key="2">
    <source>
        <dbReference type="SAM" id="Phobius"/>
    </source>
</evidence>
<reference evidence="3 4" key="1">
    <citation type="journal article" date="2023" name="G3 (Bethesda)">
        <title>A chromosome-length genome assembly and annotation of blackberry (Rubus argutus, cv. 'Hillquist').</title>
        <authorList>
            <person name="Bruna T."/>
            <person name="Aryal R."/>
            <person name="Dudchenko O."/>
            <person name="Sargent D.J."/>
            <person name="Mead D."/>
            <person name="Buti M."/>
            <person name="Cavallini A."/>
            <person name="Hytonen T."/>
            <person name="Andres J."/>
            <person name="Pham M."/>
            <person name="Weisz D."/>
            <person name="Mascagni F."/>
            <person name="Usai G."/>
            <person name="Natali L."/>
            <person name="Bassil N."/>
            <person name="Fernandez G.E."/>
            <person name="Lomsadze A."/>
            <person name="Armour M."/>
            <person name="Olukolu B."/>
            <person name="Poorten T."/>
            <person name="Britton C."/>
            <person name="Davik J."/>
            <person name="Ashrafi H."/>
            <person name="Aiden E.L."/>
            <person name="Borodovsky M."/>
            <person name="Worthington M."/>
        </authorList>
    </citation>
    <scope>NUCLEOTIDE SEQUENCE [LARGE SCALE GENOMIC DNA]</scope>
    <source>
        <strain evidence="3">PI 553951</strain>
    </source>
</reference>
<dbReference type="AlphaFoldDB" id="A0AAW1WAE0"/>
<keyword evidence="2" id="KW-1133">Transmembrane helix</keyword>
<organism evidence="3 4">
    <name type="scientific">Rubus argutus</name>
    <name type="common">Southern blackberry</name>
    <dbReference type="NCBI Taxonomy" id="59490"/>
    <lineage>
        <taxon>Eukaryota</taxon>
        <taxon>Viridiplantae</taxon>
        <taxon>Streptophyta</taxon>
        <taxon>Embryophyta</taxon>
        <taxon>Tracheophyta</taxon>
        <taxon>Spermatophyta</taxon>
        <taxon>Magnoliopsida</taxon>
        <taxon>eudicotyledons</taxon>
        <taxon>Gunneridae</taxon>
        <taxon>Pentapetalae</taxon>
        <taxon>rosids</taxon>
        <taxon>fabids</taxon>
        <taxon>Rosales</taxon>
        <taxon>Rosaceae</taxon>
        <taxon>Rosoideae</taxon>
        <taxon>Rosoideae incertae sedis</taxon>
        <taxon>Rubus</taxon>
    </lineage>
</organism>
<comment type="caution">
    <text evidence="3">The sequence shown here is derived from an EMBL/GenBank/DDBJ whole genome shotgun (WGS) entry which is preliminary data.</text>
</comment>
<keyword evidence="4" id="KW-1185">Reference proteome</keyword>
<dbReference type="InterPro" id="IPR025886">
    <property type="entry name" value="PP2-like"/>
</dbReference>
<dbReference type="GO" id="GO:0030246">
    <property type="term" value="F:carbohydrate binding"/>
    <property type="evidence" value="ECO:0007669"/>
    <property type="project" value="InterPro"/>
</dbReference>
<evidence type="ECO:0000256" key="1">
    <source>
        <dbReference type="SAM" id="MobiDB-lite"/>
    </source>
</evidence>
<dbReference type="Proteomes" id="UP001457282">
    <property type="component" value="Unassembled WGS sequence"/>
</dbReference>
<dbReference type="PANTHER" id="PTHR48478">
    <property type="entry name" value="LECTIN-LIKE"/>
    <property type="match status" value="1"/>
</dbReference>
<keyword evidence="2" id="KW-0472">Membrane</keyword>
<evidence type="ECO:0000313" key="4">
    <source>
        <dbReference type="Proteomes" id="UP001457282"/>
    </source>
</evidence>
<dbReference type="EMBL" id="JBEDUW010000006">
    <property type="protein sequence ID" value="KAK9920846.1"/>
    <property type="molecule type" value="Genomic_DNA"/>
</dbReference>
<feature type="transmembrane region" description="Helical" evidence="2">
    <location>
        <begin position="92"/>
        <end position="112"/>
    </location>
</feature>
<protein>
    <submittedName>
        <fullName evidence="3">Uncharacterized protein</fullName>
    </submittedName>
</protein>
<dbReference type="InterPro" id="IPR052147">
    <property type="entry name" value="PP2-like/Lectin"/>
</dbReference>
<dbReference type="Pfam" id="PF14299">
    <property type="entry name" value="PP2"/>
    <property type="match status" value="1"/>
</dbReference>
<proteinExistence type="predicted"/>
<sequence length="291" mass="33711">MGTGCSKDEASQSQKQSDHNHEAKLKQVQVTEKTIVAQVKKQQQQLPHNYEAIVRCRLTHQVCRTPVWTTLCWNILEPKEEGKPCITLKTFIYIYIMLLYWQNFLILTALFLPQGKFYSIVVIISKQGQLKYWLDKKSNNCFMVYPRDLNITWGEDNRYWQWPSLEETSNVFIEAAELLDVCWLNVEGKFDTTKLTPGILYEVVFVVMLKATGYGWEIPVIVRLTLPDGNKHERKVNFLEKAIGQWIEIPVGEFRVLAGKLGDIEYVMHQSEGGKWKSGLLIKGVTIRPKK</sequence>
<evidence type="ECO:0000313" key="3">
    <source>
        <dbReference type="EMBL" id="KAK9920846.1"/>
    </source>
</evidence>
<gene>
    <name evidence="3" type="ORF">M0R45_029387</name>
</gene>
<dbReference type="PANTHER" id="PTHR48478:SF1">
    <property type="entry name" value="LECTIN-LIKE"/>
    <property type="match status" value="1"/>
</dbReference>
<name>A0AAW1WAE0_RUBAR</name>
<accession>A0AAW1WAE0</accession>
<feature type="region of interest" description="Disordered" evidence="1">
    <location>
        <begin position="1"/>
        <end position="23"/>
    </location>
</feature>
<keyword evidence="2" id="KW-0812">Transmembrane</keyword>